<dbReference type="HOGENOM" id="CLU_661785_0_0_7"/>
<dbReference type="InterPro" id="IPR025669">
    <property type="entry name" value="AAA_dom"/>
</dbReference>
<dbReference type="Pfam" id="PF13614">
    <property type="entry name" value="AAA_31"/>
    <property type="match status" value="1"/>
</dbReference>
<accession>D6Z052</accession>
<keyword evidence="6" id="KW-1185">Reference proteome</keyword>
<evidence type="ECO:0000256" key="1">
    <source>
        <dbReference type="ARBA" id="ARBA00022741"/>
    </source>
</evidence>
<dbReference type="GO" id="GO:0005829">
    <property type="term" value="C:cytosol"/>
    <property type="evidence" value="ECO:0007669"/>
    <property type="project" value="TreeGrafter"/>
</dbReference>
<reference evidence="6" key="1">
    <citation type="submission" date="2010-02" db="EMBL/GenBank/DDBJ databases">
        <title>Complete sequence of Desulfurivibrio alkaliphilus AHT2.</title>
        <authorList>
            <consortium name="US DOE Joint Genome Institute"/>
            <person name="Pitluck S."/>
            <person name="Chertkov O."/>
            <person name="Detter J.C."/>
            <person name="Han C."/>
            <person name="Tapia R."/>
            <person name="Larimer F."/>
            <person name="Land M."/>
            <person name="Hauser L."/>
            <person name="Kyrpides N."/>
            <person name="Mikhailova N."/>
            <person name="Sorokin D.Y."/>
            <person name="Muyzer G."/>
            <person name="Woyke T."/>
        </authorList>
    </citation>
    <scope>NUCLEOTIDE SEQUENCE [LARGE SCALE GENOMIC DNA]</scope>
    <source>
        <strain evidence="6">DSM 19089 / UNIQEM U267 / AHT2</strain>
    </source>
</reference>
<dbReference type="eggNOG" id="COG0455">
    <property type="taxonomic scope" value="Bacteria"/>
</dbReference>
<evidence type="ECO:0000313" key="5">
    <source>
        <dbReference type="EMBL" id="ADH87085.1"/>
    </source>
</evidence>
<feature type="domain" description="AAA" evidence="4">
    <location>
        <begin position="3"/>
        <end position="158"/>
    </location>
</feature>
<dbReference type="Gene3D" id="3.40.50.300">
    <property type="entry name" value="P-loop containing nucleotide triphosphate hydrolases"/>
    <property type="match status" value="1"/>
</dbReference>
<feature type="region of interest" description="Disordered" evidence="3">
    <location>
        <begin position="370"/>
        <end position="397"/>
    </location>
</feature>
<dbReference type="STRING" id="589865.DaAHT2_2420"/>
<dbReference type="CDD" id="cd02038">
    <property type="entry name" value="FlhG-like"/>
    <property type="match status" value="1"/>
</dbReference>
<keyword evidence="1" id="KW-0547">Nucleotide-binding</keyword>
<sequence>MNRTIAITSGKGGVGKTNLTVNLAIHLAELGYRPCLFDADLGTANINIMLGINPEHDIGDVIRGEKTIQDIIIHDSSGVNIIPGSSGVEEMANLEAEHLDTLVKSFAALGRYDFFLFDTSAGISRSVVAFCLAASEVVLVITSEPTSMTDAYSLLKVLTRNKYGGRVRVVVNRCPDVASAKGVFKKFRMAVDKYLGVPLEPLGLVFQDEVVPRALQQQKSFMKLYPQSGAASCIRSLTQRLTNESAEKTAPEDMTVFWNNCFKYFNMPLDIPGKRQEQRGQESVPPPEPAVVAPVMEAAEETPAVPPPVAPSAAGESSATGEPGETGEPRQATNPQDPLQAFMPFIPIVQQLAGNLGQVSSELSRIREALGANGKNPGPAHSGDHNRPSTPAKDRQVYVLDLQAYAAGSNRSKES</sequence>
<name>D6Z052_DESAT</name>
<evidence type="ECO:0000256" key="2">
    <source>
        <dbReference type="ARBA" id="ARBA00022840"/>
    </source>
</evidence>
<evidence type="ECO:0000259" key="4">
    <source>
        <dbReference type="Pfam" id="PF13614"/>
    </source>
</evidence>
<dbReference type="GO" id="GO:0016887">
    <property type="term" value="F:ATP hydrolysis activity"/>
    <property type="evidence" value="ECO:0007669"/>
    <property type="project" value="TreeGrafter"/>
</dbReference>
<dbReference type="FunCoup" id="D6Z052">
    <property type="interactions" value="483"/>
</dbReference>
<dbReference type="GO" id="GO:0005524">
    <property type="term" value="F:ATP binding"/>
    <property type="evidence" value="ECO:0007669"/>
    <property type="project" value="UniProtKB-KW"/>
</dbReference>
<feature type="compositionally biased region" description="Basic and acidic residues" evidence="3">
    <location>
        <begin position="382"/>
        <end position="396"/>
    </location>
</feature>
<dbReference type="InParanoid" id="D6Z052"/>
<dbReference type="AlphaFoldDB" id="D6Z052"/>
<dbReference type="InterPro" id="IPR033875">
    <property type="entry name" value="FlhG"/>
</dbReference>
<dbReference type="PANTHER" id="PTHR43384:SF4">
    <property type="entry name" value="CELLULOSE BIOSYNTHESIS PROTEIN BCSQ-RELATED"/>
    <property type="match status" value="1"/>
</dbReference>
<dbReference type="InterPro" id="IPR050625">
    <property type="entry name" value="ParA/MinD_ATPase"/>
</dbReference>
<organism evidence="5 6">
    <name type="scientific">Desulfurivibrio alkaliphilus (strain DSM 19089 / UNIQEM U267 / AHT2)</name>
    <dbReference type="NCBI Taxonomy" id="589865"/>
    <lineage>
        <taxon>Bacteria</taxon>
        <taxon>Pseudomonadati</taxon>
        <taxon>Thermodesulfobacteriota</taxon>
        <taxon>Desulfobulbia</taxon>
        <taxon>Desulfobulbales</taxon>
        <taxon>Desulfobulbaceae</taxon>
        <taxon>Desulfurivibrio</taxon>
    </lineage>
</organism>
<dbReference type="EMBL" id="CP001940">
    <property type="protein sequence ID" value="ADH87085.1"/>
    <property type="molecule type" value="Genomic_DNA"/>
</dbReference>
<feature type="region of interest" description="Disordered" evidence="3">
    <location>
        <begin position="299"/>
        <end position="338"/>
    </location>
</feature>
<dbReference type="SUPFAM" id="SSF52540">
    <property type="entry name" value="P-loop containing nucleoside triphosphate hydrolases"/>
    <property type="match status" value="1"/>
</dbReference>
<dbReference type="GO" id="GO:0009898">
    <property type="term" value="C:cytoplasmic side of plasma membrane"/>
    <property type="evidence" value="ECO:0007669"/>
    <property type="project" value="TreeGrafter"/>
</dbReference>
<dbReference type="KEGG" id="dak:DaAHT2_2420"/>
<dbReference type="PANTHER" id="PTHR43384">
    <property type="entry name" value="SEPTUM SITE-DETERMINING PROTEIN MIND HOMOLOG, CHLOROPLASTIC-RELATED"/>
    <property type="match status" value="1"/>
</dbReference>
<evidence type="ECO:0000313" key="6">
    <source>
        <dbReference type="Proteomes" id="UP000001508"/>
    </source>
</evidence>
<dbReference type="Proteomes" id="UP000001508">
    <property type="component" value="Chromosome"/>
</dbReference>
<proteinExistence type="predicted"/>
<keyword evidence="2" id="KW-0067">ATP-binding</keyword>
<gene>
    <name evidence="5" type="ordered locus">DaAHT2_2420</name>
</gene>
<protein>
    <submittedName>
        <fullName evidence="5">Cobyrinic acid ac-diamide synthase</fullName>
    </submittedName>
</protein>
<dbReference type="OrthoDB" id="9771288at2"/>
<dbReference type="InterPro" id="IPR027417">
    <property type="entry name" value="P-loop_NTPase"/>
</dbReference>
<dbReference type="RefSeq" id="WP_013164597.1">
    <property type="nucleotide sequence ID" value="NC_014216.1"/>
</dbReference>
<evidence type="ECO:0000256" key="3">
    <source>
        <dbReference type="SAM" id="MobiDB-lite"/>
    </source>
</evidence>
<dbReference type="GO" id="GO:0051782">
    <property type="term" value="P:negative regulation of cell division"/>
    <property type="evidence" value="ECO:0007669"/>
    <property type="project" value="TreeGrafter"/>
</dbReference>